<feature type="transmembrane region" description="Helical" evidence="7">
    <location>
        <begin position="420"/>
        <end position="444"/>
    </location>
</feature>
<evidence type="ECO:0000313" key="11">
    <source>
        <dbReference type="Proteomes" id="UP000253370"/>
    </source>
</evidence>
<evidence type="ECO:0000256" key="2">
    <source>
        <dbReference type="ARBA" id="ARBA00005236"/>
    </source>
</evidence>
<dbReference type="Proteomes" id="UP000253370">
    <property type="component" value="Unassembled WGS sequence"/>
</dbReference>
<keyword evidence="4 7" id="KW-0812">Transmembrane</keyword>
<dbReference type="Pfam" id="PF12704">
    <property type="entry name" value="MacB_PCD"/>
    <property type="match status" value="1"/>
</dbReference>
<comment type="similarity">
    <text evidence="2">Belongs to the ABC-4 integral membrane protein family. LolC/E subfamily.</text>
</comment>
<dbReference type="InterPro" id="IPR051447">
    <property type="entry name" value="Lipoprotein-release_system"/>
</dbReference>
<dbReference type="InterPro" id="IPR003838">
    <property type="entry name" value="ABC3_permease_C"/>
</dbReference>
<evidence type="ECO:0000256" key="4">
    <source>
        <dbReference type="ARBA" id="ARBA00022692"/>
    </source>
</evidence>
<evidence type="ECO:0000259" key="8">
    <source>
        <dbReference type="Pfam" id="PF02687"/>
    </source>
</evidence>
<evidence type="ECO:0000256" key="7">
    <source>
        <dbReference type="SAM" id="Phobius"/>
    </source>
</evidence>
<keyword evidence="6 7" id="KW-0472">Membrane</keyword>
<evidence type="ECO:0000313" key="10">
    <source>
        <dbReference type="EMBL" id="RBI83723.1"/>
    </source>
</evidence>
<feature type="domain" description="ABC3 transporter permease C-terminal" evidence="8">
    <location>
        <begin position="647"/>
        <end position="762"/>
    </location>
</feature>
<comment type="caution">
    <text evidence="10">The sequence shown here is derived from an EMBL/GenBank/DDBJ whole genome shotgun (WGS) entry which is preliminary data.</text>
</comment>
<keyword evidence="3" id="KW-1003">Cell membrane</keyword>
<name>A0A365U5Y9_9RHOB</name>
<keyword evidence="5 7" id="KW-1133">Transmembrane helix</keyword>
<feature type="domain" description="MacB-like periplasmic core" evidence="9">
    <location>
        <begin position="422"/>
        <end position="611"/>
    </location>
</feature>
<evidence type="ECO:0000259" key="9">
    <source>
        <dbReference type="Pfam" id="PF12704"/>
    </source>
</evidence>
<accession>A0A365U5Y9</accession>
<keyword evidence="11" id="KW-1185">Reference proteome</keyword>
<dbReference type="InterPro" id="IPR025857">
    <property type="entry name" value="MacB_PCD"/>
</dbReference>
<organism evidence="10 11">
    <name type="scientific">Rhodosalinus halophilus</name>
    <dbReference type="NCBI Taxonomy" id="2259333"/>
    <lineage>
        <taxon>Bacteria</taxon>
        <taxon>Pseudomonadati</taxon>
        <taxon>Pseudomonadota</taxon>
        <taxon>Alphaproteobacteria</taxon>
        <taxon>Rhodobacterales</taxon>
        <taxon>Paracoccaceae</taxon>
        <taxon>Rhodosalinus</taxon>
    </lineage>
</organism>
<feature type="transmembrane region" description="Helical" evidence="7">
    <location>
        <begin position="735"/>
        <end position="756"/>
    </location>
</feature>
<dbReference type="GO" id="GO:0044874">
    <property type="term" value="P:lipoprotein localization to outer membrane"/>
    <property type="evidence" value="ECO:0007669"/>
    <property type="project" value="TreeGrafter"/>
</dbReference>
<comment type="subcellular location">
    <subcellularLocation>
        <location evidence="1">Cell membrane</location>
        <topology evidence="1">Multi-pass membrane protein</topology>
    </subcellularLocation>
</comment>
<evidence type="ECO:0000256" key="5">
    <source>
        <dbReference type="ARBA" id="ARBA00022989"/>
    </source>
</evidence>
<dbReference type="GO" id="GO:0098797">
    <property type="term" value="C:plasma membrane protein complex"/>
    <property type="evidence" value="ECO:0007669"/>
    <property type="project" value="TreeGrafter"/>
</dbReference>
<feature type="transmembrane region" description="Helical" evidence="7">
    <location>
        <begin position="251"/>
        <end position="272"/>
    </location>
</feature>
<feature type="transmembrane region" description="Helical" evidence="7">
    <location>
        <begin position="303"/>
        <end position="325"/>
    </location>
</feature>
<dbReference type="OrthoDB" id="5137249at2"/>
<evidence type="ECO:0000256" key="1">
    <source>
        <dbReference type="ARBA" id="ARBA00004651"/>
    </source>
</evidence>
<gene>
    <name evidence="10" type="ORF">DRV85_14800</name>
</gene>
<evidence type="ECO:0000256" key="6">
    <source>
        <dbReference type="ARBA" id="ARBA00023136"/>
    </source>
</evidence>
<feature type="transmembrane region" description="Helical" evidence="7">
    <location>
        <begin position="646"/>
        <end position="668"/>
    </location>
</feature>
<feature type="transmembrane region" description="Helical" evidence="7">
    <location>
        <begin position="345"/>
        <end position="367"/>
    </location>
</feature>
<dbReference type="PANTHER" id="PTHR30489:SF0">
    <property type="entry name" value="LIPOPROTEIN-RELEASING SYSTEM TRANSMEMBRANE PROTEIN LOLE"/>
    <property type="match status" value="1"/>
</dbReference>
<protein>
    <submittedName>
        <fullName evidence="10">ABC transporter permease</fullName>
    </submittedName>
</protein>
<dbReference type="PANTHER" id="PTHR30489">
    <property type="entry name" value="LIPOPROTEIN-RELEASING SYSTEM TRANSMEMBRANE PROTEIN LOLE"/>
    <property type="match status" value="1"/>
</dbReference>
<evidence type="ECO:0000256" key="3">
    <source>
        <dbReference type="ARBA" id="ARBA00022475"/>
    </source>
</evidence>
<feature type="transmembrane region" description="Helical" evidence="7">
    <location>
        <begin position="689"/>
        <end position="715"/>
    </location>
</feature>
<dbReference type="Pfam" id="PF02687">
    <property type="entry name" value="FtsX"/>
    <property type="match status" value="2"/>
</dbReference>
<proteinExistence type="inferred from homology"/>
<feature type="domain" description="ABC3 transporter permease C-terminal" evidence="8">
    <location>
        <begin position="259"/>
        <end position="372"/>
    </location>
</feature>
<reference evidence="10 11" key="1">
    <citation type="submission" date="2018-07" db="EMBL/GenBank/DDBJ databases">
        <title>Rhodosalinus sp. strain E84T genomic sequence and assembly.</title>
        <authorList>
            <person name="Liu Z.-W."/>
            <person name="Lu D.-C."/>
        </authorList>
    </citation>
    <scope>NUCLEOTIDE SEQUENCE [LARGE SCALE GENOMIC DNA]</scope>
    <source>
        <strain evidence="10 11">E84</strain>
    </source>
</reference>
<sequence>MKGQVAAIAAVLAVSVMLLVMMRGLVVTLTETRDAYYERYRLAEVFAPVARAPERLVDRLAAIPGVASAQGRVTGRALIDVAGMALPVQAQAVSLPGAGEAALNDIFLTDGRRPAPERAEEILLLESFAEAHGLRPGDSIEATMNGRRHAFRITGLALAPEFIYTTAPGEMVPDAARFGVIWMGRDALAAAYDMRGAFNEALMTLTRDARPEAVLAAADRLLAPWGGRGAYARDDLPSDIFVSEEIDGLRAVSVAVPPIFLAVVAFLTYIVIGRMVQSEREEIGLLKAFGYTGREVAGHYLKFVLVIGALGAALGCVLGIIAGRWTVDIYQQFYKFPFLVFRLDYAAFAIAVIFALLAAATGALFVLRKVFALAPAEAMRPPAPPDYSRASRIGGRAARLLDQPTRMVIRRVTRQPWRMAGAAVGIACGFALSAAMLTVMAGFVRTVDMTFDLTDRSDVSVTFTHAVGARTLHEIARLPGVQRVEGVRHVPVIFRAGRKTHQGALTALPRNPALFRALDARTAPLALPQDGVLLSRTLASILDLSAGDTLTVEVREGAQPVLRLPVAGVAETLLGAPAYMELAALNRALGEPGRVSGAHLMVDEAQAEALFADLESRPAVAGIGRKQAARDSLVEMMNQGVGMQRFVMGGIAFVIAFGIVYNAARIAFAERARDLASLRVLGFTTGEAGFVLLGELAVVTLAAIPLGALMAWYLAHAIAAGFASEIYQIPVVFDPASFGIAALVILGAALFSGWLVRRDLARADLVAALKTRD</sequence>
<dbReference type="EMBL" id="QNTQ01000015">
    <property type="protein sequence ID" value="RBI83723.1"/>
    <property type="molecule type" value="Genomic_DNA"/>
</dbReference>
<dbReference type="AlphaFoldDB" id="A0A365U5Y9"/>